<dbReference type="InterPro" id="IPR027417">
    <property type="entry name" value="P-loop_NTPase"/>
</dbReference>
<protein>
    <submittedName>
        <fullName evidence="2">ATP-binding cassette domain-containing protein</fullName>
    </submittedName>
</protein>
<keyword evidence="2" id="KW-0067">ATP-binding</keyword>
<dbReference type="EMBL" id="VTEH01000003">
    <property type="protein sequence ID" value="TYR76606.1"/>
    <property type="molecule type" value="Genomic_DNA"/>
</dbReference>
<dbReference type="Proteomes" id="UP000323317">
    <property type="component" value="Unassembled WGS sequence"/>
</dbReference>
<dbReference type="GO" id="GO:0005524">
    <property type="term" value="F:ATP binding"/>
    <property type="evidence" value="ECO:0007669"/>
    <property type="project" value="UniProtKB-KW"/>
</dbReference>
<gene>
    <name evidence="2" type="ORF">FZC79_06975</name>
</gene>
<name>A0A5D4KI21_9BACI</name>
<dbReference type="InterPro" id="IPR003439">
    <property type="entry name" value="ABC_transporter-like_ATP-bd"/>
</dbReference>
<dbReference type="SUPFAM" id="SSF52540">
    <property type="entry name" value="P-loop containing nucleoside triphosphate hydrolases"/>
    <property type="match status" value="1"/>
</dbReference>
<reference evidence="2 3" key="1">
    <citation type="submission" date="2019-08" db="EMBL/GenBank/DDBJ databases">
        <title>Bacillus genomes from the desert of Cuatro Cienegas, Coahuila.</title>
        <authorList>
            <person name="Olmedo-Alvarez G."/>
        </authorList>
    </citation>
    <scope>NUCLEOTIDE SEQUENCE [LARGE SCALE GENOMIC DNA]</scope>
    <source>
        <strain evidence="2 3">CH40_1T</strain>
    </source>
</reference>
<evidence type="ECO:0000259" key="1">
    <source>
        <dbReference type="Pfam" id="PF00005"/>
    </source>
</evidence>
<sequence length="59" mass="6303">MVEWCWSFSEVNNIGNSYSAPVNKRSTTALKGVSLSIKKGEIIAIIGPAGSSKSTFLQV</sequence>
<dbReference type="Pfam" id="PF00005">
    <property type="entry name" value="ABC_tran"/>
    <property type="match status" value="1"/>
</dbReference>
<keyword evidence="2" id="KW-0547">Nucleotide-binding</keyword>
<accession>A0A5D4KI21</accession>
<dbReference type="Gene3D" id="3.40.50.300">
    <property type="entry name" value="P-loop containing nucleotide triphosphate hydrolases"/>
    <property type="match status" value="1"/>
</dbReference>
<feature type="domain" description="ABC transporter" evidence="1">
    <location>
        <begin position="30"/>
        <end position="58"/>
    </location>
</feature>
<dbReference type="AlphaFoldDB" id="A0A5D4KI21"/>
<proteinExistence type="predicted"/>
<dbReference type="GO" id="GO:0016887">
    <property type="term" value="F:ATP hydrolysis activity"/>
    <property type="evidence" value="ECO:0007669"/>
    <property type="project" value="InterPro"/>
</dbReference>
<evidence type="ECO:0000313" key="2">
    <source>
        <dbReference type="EMBL" id="TYR76606.1"/>
    </source>
</evidence>
<dbReference type="RefSeq" id="WP_148946089.1">
    <property type="nucleotide sequence ID" value="NZ_VTEH01000003.1"/>
</dbReference>
<evidence type="ECO:0000313" key="3">
    <source>
        <dbReference type="Proteomes" id="UP000323317"/>
    </source>
</evidence>
<comment type="caution">
    <text evidence="2">The sequence shown here is derived from an EMBL/GenBank/DDBJ whole genome shotgun (WGS) entry which is preliminary data.</text>
</comment>
<organism evidence="2 3">
    <name type="scientific">Rossellomorea vietnamensis</name>
    <dbReference type="NCBI Taxonomy" id="218284"/>
    <lineage>
        <taxon>Bacteria</taxon>
        <taxon>Bacillati</taxon>
        <taxon>Bacillota</taxon>
        <taxon>Bacilli</taxon>
        <taxon>Bacillales</taxon>
        <taxon>Bacillaceae</taxon>
        <taxon>Rossellomorea</taxon>
    </lineage>
</organism>